<dbReference type="EMBL" id="CAJNOQ010023731">
    <property type="protein sequence ID" value="CAF1519249.1"/>
    <property type="molecule type" value="Genomic_DNA"/>
</dbReference>
<gene>
    <name evidence="2" type="ORF">GPM918_LOCUS37478</name>
    <name evidence="1" type="ORF">OVA965_LOCUS10263</name>
    <name evidence="4" type="ORF">SRO942_LOCUS38243</name>
    <name evidence="3" type="ORF">TMI583_LOCUS10259</name>
</gene>
<reference evidence="2" key="1">
    <citation type="submission" date="2021-02" db="EMBL/GenBank/DDBJ databases">
        <authorList>
            <person name="Nowell W R."/>
        </authorList>
    </citation>
    <scope>NUCLEOTIDE SEQUENCE</scope>
</reference>
<evidence type="ECO:0000313" key="4">
    <source>
        <dbReference type="EMBL" id="CAF4378825.1"/>
    </source>
</evidence>
<protein>
    <submittedName>
        <fullName evidence="2">Uncharacterized protein</fullName>
    </submittedName>
</protein>
<accession>A0A815UHN6</accession>
<evidence type="ECO:0000313" key="1">
    <source>
        <dbReference type="EMBL" id="CAF0913843.1"/>
    </source>
</evidence>
<evidence type="ECO:0000313" key="3">
    <source>
        <dbReference type="EMBL" id="CAF3692499.1"/>
    </source>
</evidence>
<dbReference type="EMBL" id="CAJNOK010003770">
    <property type="protein sequence ID" value="CAF0913843.1"/>
    <property type="molecule type" value="Genomic_DNA"/>
</dbReference>
<dbReference type="EMBL" id="CAJOBA010003771">
    <property type="protein sequence ID" value="CAF3692499.1"/>
    <property type="molecule type" value="Genomic_DNA"/>
</dbReference>
<dbReference type="AlphaFoldDB" id="A0A815UHN6"/>
<dbReference type="EMBL" id="CAJOBC010089278">
    <property type="protein sequence ID" value="CAF4378825.1"/>
    <property type="molecule type" value="Genomic_DNA"/>
</dbReference>
<keyword evidence="5" id="KW-1185">Reference proteome</keyword>
<evidence type="ECO:0000313" key="5">
    <source>
        <dbReference type="Proteomes" id="UP000663829"/>
    </source>
</evidence>
<dbReference type="Proteomes" id="UP000677228">
    <property type="component" value="Unassembled WGS sequence"/>
</dbReference>
<organism evidence="2 5">
    <name type="scientific">Didymodactylos carnosus</name>
    <dbReference type="NCBI Taxonomy" id="1234261"/>
    <lineage>
        <taxon>Eukaryota</taxon>
        <taxon>Metazoa</taxon>
        <taxon>Spiralia</taxon>
        <taxon>Gnathifera</taxon>
        <taxon>Rotifera</taxon>
        <taxon>Eurotatoria</taxon>
        <taxon>Bdelloidea</taxon>
        <taxon>Philodinida</taxon>
        <taxon>Philodinidae</taxon>
        <taxon>Didymodactylos</taxon>
    </lineage>
</organism>
<comment type="caution">
    <text evidence="2">The sequence shown here is derived from an EMBL/GenBank/DDBJ whole genome shotgun (WGS) entry which is preliminary data.</text>
</comment>
<evidence type="ECO:0000313" key="2">
    <source>
        <dbReference type="EMBL" id="CAF1519249.1"/>
    </source>
</evidence>
<dbReference type="Proteomes" id="UP000663829">
    <property type="component" value="Unassembled WGS sequence"/>
</dbReference>
<dbReference type="Proteomes" id="UP000681722">
    <property type="component" value="Unassembled WGS sequence"/>
</dbReference>
<name>A0A815UHN6_9BILA</name>
<sequence length="231" mass="26653">MSSCTPYTEDDDRNVGKYSDHVSVWLDSHIGEPENNRELKALFRKITQPLETLTTAEANIDEPIMLDDVVLRSLQETVYRLEIFDKEDTCLEFIHANGDKQIFFISSGSMGREIVPKIADLSQLKSIFIFCGDISHNSVWAMDYQEKIMAMVTHQDDLLLHLTKCIAEYLKNKGDVYMNNDEIFKAKNCFAWSKKLLLRAEQYGHTRLRNELKNIEDKILWAETGQASYCA</sequence>
<proteinExistence type="predicted"/>
<dbReference type="Proteomes" id="UP000682733">
    <property type="component" value="Unassembled WGS sequence"/>
</dbReference>